<organism evidence="2 3">
    <name type="scientific">Scylla paramamosain</name>
    <name type="common">Mud crab</name>
    <dbReference type="NCBI Taxonomy" id="85552"/>
    <lineage>
        <taxon>Eukaryota</taxon>
        <taxon>Metazoa</taxon>
        <taxon>Ecdysozoa</taxon>
        <taxon>Arthropoda</taxon>
        <taxon>Crustacea</taxon>
        <taxon>Multicrustacea</taxon>
        <taxon>Malacostraca</taxon>
        <taxon>Eumalacostraca</taxon>
        <taxon>Eucarida</taxon>
        <taxon>Decapoda</taxon>
        <taxon>Pleocyemata</taxon>
        <taxon>Brachyura</taxon>
        <taxon>Eubrachyura</taxon>
        <taxon>Portunoidea</taxon>
        <taxon>Portunidae</taxon>
        <taxon>Portuninae</taxon>
        <taxon>Scylla</taxon>
    </lineage>
</organism>
<evidence type="ECO:0000313" key="3">
    <source>
        <dbReference type="Proteomes" id="UP001487740"/>
    </source>
</evidence>
<sequence length="167" mass="17568">MSRNAAYPQFLRAQSVAVAVVVAFAPLLAACLQLSGGADENHFVMFPGKATWGPSPLAGGSLAAGTGSPFAKVRSLLRPRDTKAASSSIAVKEVKVGFPPLSTEPKPLSRSQRRPRPNPTSAGYTVAASPLSSAGPLVMLRGGINGDSPFVLTRLRTKRFRLTKRLN</sequence>
<protein>
    <recommendedName>
        <fullName evidence="4">Transmembrane protein</fullName>
    </recommendedName>
</protein>
<accession>A0AAW0U530</accession>
<feature type="region of interest" description="Disordered" evidence="1">
    <location>
        <begin position="98"/>
        <end position="127"/>
    </location>
</feature>
<proteinExistence type="predicted"/>
<reference evidence="2 3" key="1">
    <citation type="submission" date="2023-03" db="EMBL/GenBank/DDBJ databases">
        <title>High-quality genome of Scylla paramamosain provides insights in environmental adaptation.</title>
        <authorList>
            <person name="Zhang L."/>
        </authorList>
    </citation>
    <scope>NUCLEOTIDE SEQUENCE [LARGE SCALE GENOMIC DNA]</scope>
    <source>
        <strain evidence="2">LZ_2023a</strain>
        <tissue evidence="2">Muscle</tissue>
    </source>
</reference>
<evidence type="ECO:0000256" key="1">
    <source>
        <dbReference type="SAM" id="MobiDB-lite"/>
    </source>
</evidence>
<dbReference type="AlphaFoldDB" id="A0AAW0U530"/>
<gene>
    <name evidence="2" type="ORF">O3P69_005994</name>
</gene>
<comment type="caution">
    <text evidence="2">The sequence shown here is derived from an EMBL/GenBank/DDBJ whole genome shotgun (WGS) entry which is preliminary data.</text>
</comment>
<dbReference type="PROSITE" id="PS51257">
    <property type="entry name" value="PROKAR_LIPOPROTEIN"/>
    <property type="match status" value="1"/>
</dbReference>
<name>A0AAW0U530_SCYPA</name>
<keyword evidence="3" id="KW-1185">Reference proteome</keyword>
<dbReference type="Proteomes" id="UP001487740">
    <property type="component" value="Unassembled WGS sequence"/>
</dbReference>
<evidence type="ECO:0008006" key="4">
    <source>
        <dbReference type="Google" id="ProtNLM"/>
    </source>
</evidence>
<dbReference type="EMBL" id="JARAKH010000018">
    <property type="protein sequence ID" value="KAK8394891.1"/>
    <property type="molecule type" value="Genomic_DNA"/>
</dbReference>
<evidence type="ECO:0000313" key="2">
    <source>
        <dbReference type="EMBL" id="KAK8394891.1"/>
    </source>
</evidence>